<dbReference type="AlphaFoldDB" id="A0ABD3BNQ0"/>
<comment type="caution">
    <text evidence="1">The sequence shown here is derived from an EMBL/GenBank/DDBJ whole genome shotgun (WGS) entry which is preliminary data.</text>
</comment>
<reference evidence="2" key="1">
    <citation type="journal article" date="2024" name="IScience">
        <title>Strigolactones Initiate the Formation of Haustorium-like Structures in Castilleja.</title>
        <authorList>
            <person name="Buerger M."/>
            <person name="Peterson D."/>
            <person name="Chory J."/>
        </authorList>
    </citation>
    <scope>NUCLEOTIDE SEQUENCE [LARGE SCALE GENOMIC DNA]</scope>
</reference>
<organism evidence="1 2">
    <name type="scientific">Castilleja foliolosa</name>
    <dbReference type="NCBI Taxonomy" id="1961234"/>
    <lineage>
        <taxon>Eukaryota</taxon>
        <taxon>Viridiplantae</taxon>
        <taxon>Streptophyta</taxon>
        <taxon>Embryophyta</taxon>
        <taxon>Tracheophyta</taxon>
        <taxon>Spermatophyta</taxon>
        <taxon>Magnoliopsida</taxon>
        <taxon>eudicotyledons</taxon>
        <taxon>Gunneridae</taxon>
        <taxon>Pentapetalae</taxon>
        <taxon>asterids</taxon>
        <taxon>lamiids</taxon>
        <taxon>Lamiales</taxon>
        <taxon>Orobanchaceae</taxon>
        <taxon>Pedicularideae</taxon>
        <taxon>Castillejinae</taxon>
        <taxon>Castilleja</taxon>
    </lineage>
</organism>
<name>A0ABD3BNQ0_9LAMI</name>
<accession>A0ABD3BNQ0</accession>
<dbReference type="EMBL" id="JAVIJP010000069">
    <property type="protein sequence ID" value="KAL3619095.1"/>
    <property type="molecule type" value="Genomic_DNA"/>
</dbReference>
<evidence type="ECO:0000313" key="1">
    <source>
        <dbReference type="EMBL" id="KAL3619095.1"/>
    </source>
</evidence>
<gene>
    <name evidence="1" type="ORF">CASFOL_036665</name>
</gene>
<dbReference type="Proteomes" id="UP001632038">
    <property type="component" value="Unassembled WGS sequence"/>
</dbReference>
<keyword evidence="2" id="KW-1185">Reference proteome</keyword>
<sequence>MSCHGGRGEYGTQGGGICSAGAGLASGGGYQGGGGDYGTHDGGIRGAVAGLASGGGDHHGGGGYCTHAVGVGSVVSGLVSGGGQQGDGGYVGSSSIQPRSCRMSELRLPLELRIDQSETLRCS</sequence>
<proteinExistence type="predicted"/>
<evidence type="ECO:0000313" key="2">
    <source>
        <dbReference type="Proteomes" id="UP001632038"/>
    </source>
</evidence>
<protein>
    <submittedName>
        <fullName evidence="1">Uncharacterized protein</fullName>
    </submittedName>
</protein>